<comment type="subcellular location">
    <subcellularLocation>
        <location evidence="1">Periplasm</location>
    </subcellularLocation>
</comment>
<evidence type="ECO:0000256" key="1">
    <source>
        <dbReference type="ARBA" id="ARBA00004418"/>
    </source>
</evidence>
<reference evidence="9 10" key="1">
    <citation type="submission" date="2020-08" db="EMBL/GenBank/DDBJ databases">
        <title>A Genomic Blueprint of the Chicken Gut Microbiome.</title>
        <authorList>
            <person name="Gilroy R."/>
            <person name="Ravi A."/>
            <person name="Getino M."/>
            <person name="Pursley I."/>
            <person name="Horton D.L."/>
            <person name="Alikhan N.-F."/>
            <person name="Baker D."/>
            <person name="Gharbi K."/>
            <person name="Hall N."/>
            <person name="Watson M."/>
            <person name="Adriaenssens E.M."/>
            <person name="Foster-Nyarko E."/>
            <person name="Jarju S."/>
            <person name="Secka A."/>
            <person name="Antonio M."/>
            <person name="Oren A."/>
            <person name="Chaudhuri R."/>
            <person name="La Ragione R.M."/>
            <person name="Hildebrand F."/>
            <person name="Pallen M.J."/>
        </authorList>
    </citation>
    <scope>NUCLEOTIDE SEQUENCE [LARGE SCALE GENOMIC DNA]</scope>
    <source>
        <strain evidence="9 10">Sa5BUN4</strain>
    </source>
</reference>
<evidence type="ECO:0000256" key="5">
    <source>
        <dbReference type="ARBA" id="ARBA00023186"/>
    </source>
</evidence>
<dbReference type="InterPro" id="IPR016147">
    <property type="entry name" value="Pili_assmbl_chaperone_N"/>
</dbReference>
<dbReference type="SUPFAM" id="SSF49354">
    <property type="entry name" value="PapD-like"/>
    <property type="match status" value="1"/>
</dbReference>
<feature type="domain" description="Pili assembly chaperone C-terminal" evidence="8">
    <location>
        <begin position="176"/>
        <end position="232"/>
    </location>
</feature>
<evidence type="ECO:0000256" key="6">
    <source>
        <dbReference type="SAM" id="SignalP"/>
    </source>
</evidence>
<keyword evidence="10" id="KW-1185">Reference proteome</keyword>
<evidence type="ECO:0000259" key="8">
    <source>
        <dbReference type="Pfam" id="PF02753"/>
    </source>
</evidence>
<organism evidence="9 10">
    <name type="scientific">Stenotrophomonas lacuserhaii</name>
    <dbReference type="NCBI Taxonomy" id="2760084"/>
    <lineage>
        <taxon>Bacteria</taxon>
        <taxon>Pseudomonadati</taxon>
        <taxon>Pseudomonadota</taxon>
        <taxon>Gammaproteobacteria</taxon>
        <taxon>Lysobacterales</taxon>
        <taxon>Lysobacteraceae</taxon>
        <taxon>Stenotrophomonas</taxon>
    </lineage>
</organism>
<dbReference type="Pfam" id="PF02753">
    <property type="entry name" value="PapD_C"/>
    <property type="match status" value="1"/>
</dbReference>
<dbReference type="InterPro" id="IPR008962">
    <property type="entry name" value="PapD-like_sf"/>
</dbReference>
<dbReference type="EMBL" id="JACSQS010000007">
    <property type="protein sequence ID" value="MBD7954311.1"/>
    <property type="molecule type" value="Genomic_DNA"/>
</dbReference>
<accession>A0A8X8K526</accession>
<protein>
    <submittedName>
        <fullName evidence="9">Fimbria/pilus periplasmic chaperone</fullName>
    </submittedName>
</protein>
<evidence type="ECO:0000313" key="9">
    <source>
        <dbReference type="EMBL" id="MBD7954311.1"/>
    </source>
</evidence>
<evidence type="ECO:0000259" key="7">
    <source>
        <dbReference type="Pfam" id="PF00345"/>
    </source>
</evidence>
<dbReference type="PANTHER" id="PTHR30251:SF2">
    <property type="entry name" value="FIMBRIAL CHAPERONE YADV-RELATED"/>
    <property type="match status" value="1"/>
</dbReference>
<dbReference type="AlphaFoldDB" id="A0A8X8K526"/>
<dbReference type="InterPro" id="IPR016148">
    <property type="entry name" value="Pili_assmbl_chaperone_C"/>
</dbReference>
<dbReference type="InterPro" id="IPR013783">
    <property type="entry name" value="Ig-like_fold"/>
</dbReference>
<dbReference type="PANTHER" id="PTHR30251">
    <property type="entry name" value="PILUS ASSEMBLY CHAPERONE"/>
    <property type="match status" value="1"/>
</dbReference>
<dbReference type="SUPFAM" id="SSF49584">
    <property type="entry name" value="Periplasmic chaperone C-domain"/>
    <property type="match status" value="1"/>
</dbReference>
<dbReference type="GO" id="GO:0030288">
    <property type="term" value="C:outer membrane-bounded periplasmic space"/>
    <property type="evidence" value="ECO:0007669"/>
    <property type="project" value="InterPro"/>
</dbReference>
<evidence type="ECO:0000256" key="4">
    <source>
        <dbReference type="ARBA" id="ARBA00022764"/>
    </source>
</evidence>
<evidence type="ECO:0000256" key="3">
    <source>
        <dbReference type="ARBA" id="ARBA00022729"/>
    </source>
</evidence>
<keyword evidence="5" id="KW-0143">Chaperone</keyword>
<dbReference type="GO" id="GO:0071555">
    <property type="term" value="P:cell wall organization"/>
    <property type="evidence" value="ECO:0007669"/>
    <property type="project" value="InterPro"/>
</dbReference>
<feature type="domain" description="Pili assembly chaperone N-terminal" evidence="7">
    <location>
        <begin position="29"/>
        <end position="149"/>
    </location>
</feature>
<keyword evidence="3 6" id="KW-0732">Signal</keyword>
<evidence type="ECO:0000256" key="2">
    <source>
        <dbReference type="ARBA" id="ARBA00007399"/>
    </source>
</evidence>
<gene>
    <name evidence="9" type="ORF">H9654_08835</name>
</gene>
<feature type="chain" id="PRO_5036459904" evidence="6">
    <location>
        <begin position="28"/>
        <end position="249"/>
    </location>
</feature>
<feature type="signal peptide" evidence="6">
    <location>
        <begin position="1"/>
        <end position="27"/>
    </location>
</feature>
<comment type="caution">
    <text evidence="9">The sequence shown here is derived from an EMBL/GenBank/DDBJ whole genome shotgun (WGS) entry which is preliminary data.</text>
</comment>
<dbReference type="Gene3D" id="2.60.40.10">
    <property type="entry name" value="Immunoglobulins"/>
    <property type="match status" value="2"/>
</dbReference>
<dbReference type="Proteomes" id="UP000636938">
    <property type="component" value="Unassembled WGS sequence"/>
</dbReference>
<dbReference type="PRINTS" id="PR00969">
    <property type="entry name" value="CHAPERONPILI"/>
</dbReference>
<sequence>MVAMRRTYRFASLALSLMMLLPAVASATIQVNATRVIYPVGQRSVTVNVVNTGKVPHLVKAWVDDGDADADPSKVTAPFLVTPPLARMEPEHGQALRLMHLGQTPATDRETVYYINILDVPPSSEDSTTSTLQFAIRTRLKIFLRPAKLPGTPEQAAKSLVWIMVHDQGKAFLEARNAAAYYVSVANVTLADGTLLEGEMVAPFATKRFPLPKALPASATFAVRWVSDHGGLIDGQGRLAAPTAVASAP</sequence>
<dbReference type="InterPro" id="IPR050643">
    <property type="entry name" value="Periplasmic_pilus_chap"/>
</dbReference>
<dbReference type="InterPro" id="IPR036316">
    <property type="entry name" value="Pili_assmbl_chap_C_dom_sf"/>
</dbReference>
<keyword evidence="4" id="KW-0574">Periplasm</keyword>
<name>A0A8X8K526_9GAMM</name>
<dbReference type="InterPro" id="IPR001829">
    <property type="entry name" value="Pili_assmbl_chaperone_bac"/>
</dbReference>
<dbReference type="Pfam" id="PF00345">
    <property type="entry name" value="PapD_N"/>
    <property type="match status" value="1"/>
</dbReference>
<proteinExistence type="inferred from homology"/>
<comment type="similarity">
    <text evidence="2">Belongs to the periplasmic pilus chaperone family.</text>
</comment>
<evidence type="ECO:0000313" key="10">
    <source>
        <dbReference type="Proteomes" id="UP000636938"/>
    </source>
</evidence>